<protein>
    <submittedName>
        <fullName evidence="2">Uncharacterized protein</fullName>
    </submittedName>
</protein>
<evidence type="ECO:0000313" key="2">
    <source>
        <dbReference type="EMBL" id="GJT64747.1"/>
    </source>
</evidence>
<feature type="region of interest" description="Disordered" evidence="1">
    <location>
        <begin position="318"/>
        <end position="339"/>
    </location>
</feature>
<evidence type="ECO:0000256" key="1">
    <source>
        <dbReference type="SAM" id="MobiDB-lite"/>
    </source>
</evidence>
<keyword evidence="3" id="KW-1185">Reference proteome</keyword>
<name>A0ABQ5FQH0_9ASTR</name>
<gene>
    <name evidence="2" type="ORF">Tco_1016227</name>
</gene>
<reference evidence="2" key="2">
    <citation type="submission" date="2022-01" db="EMBL/GenBank/DDBJ databases">
        <authorList>
            <person name="Yamashiro T."/>
            <person name="Shiraishi A."/>
            <person name="Satake H."/>
            <person name="Nakayama K."/>
        </authorList>
    </citation>
    <scope>NUCLEOTIDE SEQUENCE</scope>
</reference>
<dbReference type="EMBL" id="BQNB010017573">
    <property type="protein sequence ID" value="GJT64747.1"/>
    <property type="molecule type" value="Genomic_DNA"/>
</dbReference>
<proteinExistence type="predicted"/>
<accession>A0ABQ5FQH0</accession>
<reference evidence="2" key="1">
    <citation type="journal article" date="2022" name="Int. J. Mol. Sci.">
        <title>Draft Genome of Tanacetum Coccineum: Genomic Comparison of Closely Related Tanacetum-Family Plants.</title>
        <authorList>
            <person name="Yamashiro T."/>
            <person name="Shiraishi A."/>
            <person name="Nakayama K."/>
            <person name="Satake H."/>
        </authorList>
    </citation>
    <scope>NUCLEOTIDE SEQUENCE</scope>
</reference>
<feature type="region of interest" description="Disordered" evidence="1">
    <location>
        <begin position="1"/>
        <end position="111"/>
    </location>
</feature>
<feature type="compositionally biased region" description="Polar residues" evidence="1">
    <location>
        <begin position="10"/>
        <end position="23"/>
    </location>
</feature>
<dbReference type="Proteomes" id="UP001151760">
    <property type="component" value="Unassembled WGS sequence"/>
</dbReference>
<sequence length="491" mass="54631">MPTDPYHTPTIIQPSTSQPQNTQKPRRPKRKDTKVPHPSGPTTNVADEAVNEEMDDSLVRAATTASSLEAEQDSGNIDKTQSKATPNEPSSPGTSSDGGPRRQETIGDTIAQTRVLDLETTKTTQANEIASLKRRVKKLEQKKRSRTHGLKRLYKGSVADIDANKDIYLVNVHTDEDMFGVNDFDGDEVIVDNVDVVKTAKETRSVVEEVTAVIEKAKLASAIEETVNATATTVSIASTFPVSAATTTTTTTVITNDEINSAKALAELKSAKLPTHGIAFRKPSESITTTPTITAATTIRATSTRPKDREIVIHEQEQAPTPTVSSQQPSQVKVQDKGKGKMVELEPVKKMSKKDLLRLDEELAFKLQAKVEADYQLAQRLQAQKQEELADEEMARLFIQFLEQRRKHFAAKRAEEKRNRPPTRAQQRSIMCTYLKNMEGWKPNSLKNKSFANIQELFDKAMKRVNTFVDYRTELVEESSKKAEAEIEQES</sequence>
<comment type="caution">
    <text evidence="2">The sequence shown here is derived from an EMBL/GenBank/DDBJ whole genome shotgun (WGS) entry which is preliminary data.</text>
</comment>
<feature type="compositionally biased region" description="Low complexity" evidence="1">
    <location>
        <begin position="320"/>
        <end position="332"/>
    </location>
</feature>
<feature type="compositionally biased region" description="Polar residues" evidence="1">
    <location>
        <begin position="63"/>
        <end position="88"/>
    </location>
</feature>
<organism evidence="2 3">
    <name type="scientific">Tanacetum coccineum</name>
    <dbReference type="NCBI Taxonomy" id="301880"/>
    <lineage>
        <taxon>Eukaryota</taxon>
        <taxon>Viridiplantae</taxon>
        <taxon>Streptophyta</taxon>
        <taxon>Embryophyta</taxon>
        <taxon>Tracheophyta</taxon>
        <taxon>Spermatophyta</taxon>
        <taxon>Magnoliopsida</taxon>
        <taxon>eudicotyledons</taxon>
        <taxon>Gunneridae</taxon>
        <taxon>Pentapetalae</taxon>
        <taxon>asterids</taxon>
        <taxon>campanulids</taxon>
        <taxon>Asterales</taxon>
        <taxon>Asteraceae</taxon>
        <taxon>Asteroideae</taxon>
        <taxon>Anthemideae</taxon>
        <taxon>Anthemidinae</taxon>
        <taxon>Tanacetum</taxon>
    </lineage>
</organism>
<evidence type="ECO:0000313" key="3">
    <source>
        <dbReference type="Proteomes" id="UP001151760"/>
    </source>
</evidence>